<dbReference type="SUPFAM" id="SSF52540">
    <property type="entry name" value="P-loop containing nucleoside triphosphate hydrolases"/>
    <property type="match status" value="1"/>
</dbReference>
<dbReference type="Gene3D" id="3.40.50.300">
    <property type="entry name" value="P-loop containing nucleotide triphosphate hydrolases"/>
    <property type="match status" value="1"/>
</dbReference>
<dbReference type="VEuPathDB" id="AmoebaDB:NfTy_017060"/>
<keyword evidence="4" id="KW-1185">Reference proteome</keyword>
<dbReference type="VEuPathDB" id="AmoebaDB:FDP41_011636"/>
<dbReference type="VEuPathDB" id="AmoebaDB:NF0112400"/>
<dbReference type="InterPro" id="IPR027417">
    <property type="entry name" value="P-loop_NTPase"/>
</dbReference>
<dbReference type="Pfam" id="PF00071">
    <property type="entry name" value="Ras"/>
    <property type="match status" value="1"/>
</dbReference>
<dbReference type="PRINTS" id="PR00449">
    <property type="entry name" value="RASTRNSFRMNG"/>
</dbReference>
<dbReference type="PANTHER" id="PTHR24070">
    <property type="entry name" value="RAS, DI-RAS, AND RHEB FAMILY MEMBERS OF SMALL GTPASE SUPERFAMILY"/>
    <property type="match status" value="1"/>
</dbReference>
<dbReference type="SMART" id="SM00173">
    <property type="entry name" value="RAS"/>
    <property type="match status" value="1"/>
</dbReference>
<organism evidence="3 4">
    <name type="scientific">Naegleria fowleri</name>
    <name type="common">Brain eating amoeba</name>
    <dbReference type="NCBI Taxonomy" id="5763"/>
    <lineage>
        <taxon>Eukaryota</taxon>
        <taxon>Discoba</taxon>
        <taxon>Heterolobosea</taxon>
        <taxon>Tetramitia</taxon>
        <taxon>Eutetramitia</taxon>
        <taxon>Vahlkampfiidae</taxon>
        <taxon>Naegleria</taxon>
    </lineage>
</organism>
<dbReference type="Proteomes" id="UP000444721">
    <property type="component" value="Unassembled WGS sequence"/>
</dbReference>
<evidence type="ECO:0000256" key="1">
    <source>
        <dbReference type="ARBA" id="ARBA00022741"/>
    </source>
</evidence>
<gene>
    <name evidence="3" type="ORF">FDP41_011636</name>
</gene>
<keyword evidence="2" id="KW-0342">GTP-binding</keyword>
<dbReference type="RefSeq" id="XP_044566944.1">
    <property type="nucleotide sequence ID" value="XM_044702066.1"/>
</dbReference>
<dbReference type="NCBIfam" id="TIGR00231">
    <property type="entry name" value="small_GTP"/>
    <property type="match status" value="1"/>
</dbReference>
<evidence type="ECO:0000313" key="3">
    <source>
        <dbReference type="EMBL" id="KAF0982231.1"/>
    </source>
</evidence>
<dbReference type="InterPro" id="IPR005225">
    <property type="entry name" value="Small_GTP-bd"/>
</dbReference>
<dbReference type="OrthoDB" id="265044at2759"/>
<evidence type="ECO:0000256" key="2">
    <source>
        <dbReference type="ARBA" id="ARBA00023134"/>
    </source>
</evidence>
<accession>A0A6A5C555</accession>
<dbReference type="SMART" id="SM00175">
    <property type="entry name" value="RAB"/>
    <property type="match status" value="1"/>
</dbReference>
<dbReference type="InterPro" id="IPR001806">
    <property type="entry name" value="Small_GTPase"/>
</dbReference>
<sequence>MFCNYESFLNRQVHQQRFHTLDRKAPSLLVLGPEGVGKTCIIRRIVQNRFDEYYDPPLDDSFEKLLTINGLNFKVTLYDDTSRYDYGNMTEHYIRKCTSFIIVCDVHRRESLEDACYFIRKVFRIHDDENVPILFMINKMDQVLHGATTRTCSNVATMVMTTDRVEEELKSIGALNYEIVETSAKMNNSNIDEPLKRLIQRNCQYLPDYVKSERKRLLKMIATHGTKVWKNSNLKCCVL</sequence>
<reference evidence="3 4" key="1">
    <citation type="journal article" date="2019" name="Sci. Rep.">
        <title>Nanopore sequencing improves the draft genome of the human pathogenic amoeba Naegleria fowleri.</title>
        <authorList>
            <person name="Liechti N."/>
            <person name="Schurch N."/>
            <person name="Bruggmann R."/>
            <person name="Wittwer M."/>
        </authorList>
    </citation>
    <scope>NUCLEOTIDE SEQUENCE [LARGE SCALE GENOMIC DNA]</scope>
    <source>
        <strain evidence="3 4">ATCC 30894</strain>
    </source>
</reference>
<proteinExistence type="predicted"/>
<evidence type="ECO:0000313" key="4">
    <source>
        <dbReference type="Proteomes" id="UP000444721"/>
    </source>
</evidence>
<dbReference type="AlphaFoldDB" id="A0A6A5C555"/>
<dbReference type="GO" id="GO:0007165">
    <property type="term" value="P:signal transduction"/>
    <property type="evidence" value="ECO:0007669"/>
    <property type="project" value="InterPro"/>
</dbReference>
<comment type="caution">
    <text evidence="3">The sequence shown here is derived from an EMBL/GenBank/DDBJ whole genome shotgun (WGS) entry which is preliminary data.</text>
</comment>
<dbReference type="PROSITE" id="PS51419">
    <property type="entry name" value="RAB"/>
    <property type="match status" value="1"/>
</dbReference>
<dbReference type="GO" id="GO:0005525">
    <property type="term" value="F:GTP binding"/>
    <property type="evidence" value="ECO:0007669"/>
    <property type="project" value="UniProtKB-KW"/>
</dbReference>
<dbReference type="GO" id="GO:0016020">
    <property type="term" value="C:membrane"/>
    <property type="evidence" value="ECO:0007669"/>
    <property type="project" value="InterPro"/>
</dbReference>
<dbReference type="EMBL" id="VFQX01000010">
    <property type="protein sequence ID" value="KAF0982231.1"/>
    <property type="molecule type" value="Genomic_DNA"/>
</dbReference>
<name>A0A6A5C555_NAEFO</name>
<dbReference type="InterPro" id="IPR020849">
    <property type="entry name" value="Small_GTPase_Ras-type"/>
</dbReference>
<protein>
    <submittedName>
        <fullName evidence="3">Uncharacterized protein</fullName>
    </submittedName>
</protein>
<dbReference type="GO" id="GO:0003924">
    <property type="term" value="F:GTPase activity"/>
    <property type="evidence" value="ECO:0007669"/>
    <property type="project" value="InterPro"/>
</dbReference>
<dbReference type="PROSITE" id="PS51421">
    <property type="entry name" value="RAS"/>
    <property type="match status" value="1"/>
</dbReference>
<keyword evidence="1" id="KW-0547">Nucleotide-binding</keyword>
<dbReference type="GeneID" id="68118851"/>